<feature type="domain" description="Glycosyltransferase 2-like" evidence="5">
    <location>
        <begin position="57"/>
        <end position="182"/>
    </location>
</feature>
<keyword evidence="7" id="KW-1185">Reference proteome</keyword>
<keyword evidence="2" id="KW-0328">Glycosyltransferase</keyword>
<keyword evidence="4" id="KW-0472">Membrane</keyword>
<keyword evidence="3 6" id="KW-0808">Transferase</keyword>
<dbReference type="STRING" id="331648.BST97_08480"/>
<evidence type="ECO:0000313" key="6">
    <source>
        <dbReference type="EMBL" id="ARN78032.1"/>
    </source>
</evidence>
<feature type="transmembrane region" description="Helical" evidence="4">
    <location>
        <begin position="6"/>
        <end position="24"/>
    </location>
</feature>
<gene>
    <name evidence="6" type="ORF">BST97_08480</name>
</gene>
<dbReference type="PANTHER" id="PTHR43630:SF1">
    <property type="entry name" value="POLY-BETA-1,6-N-ACETYL-D-GLUCOSAMINE SYNTHASE"/>
    <property type="match status" value="1"/>
</dbReference>
<dbReference type="EMBL" id="CP019344">
    <property type="protein sequence ID" value="ARN78032.1"/>
    <property type="molecule type" value="Genomic_DNA"/>
</dbReference>
<dbReference type="Gene3D" id="3.90.550.10">
    <property type="entry name" value="Spore Coat Polysaccharide Biosynthesis Protein SpsA, Chain A"/>
    <property type="match status" value="1"/>
</dbReference>
<organism evidence="6 7">
    <name type="scientific">Nonlabens spongiae</name>
    <dbReference type="NCBI Taxonomy" id="331648"/>
    <lineage>
        <taxon>Bacteria</taxon>
        <taxon>Pseudomonadati</taxon>
        <taxon>Bacteroidota</taxon>
        <taxon>Flavobacteriia</taxon>
        <taxon>Flavobacteriales</taxon>
        <taxon>Flavobacteriaceae</taxon>
        <taxon>Nonlabens</taxon>
    </lineage>
</organism>
<dbReference type="InterPro" id="IPR001173">
    <property type="entry name" value="Glyco_trans_2-like"/>
</dbReference>
<proteinExistence type="inferred from homology"/>
<dbReference type="Proteomes" id="UP000193431">
    <property type="component" value="Chromosome"/>
</dbReference>
<protein>
    <submittedName>
        <fullName evidence="6">Glycosyl transferase family 2</fullName>
    </submittedName>
</protein>
<dbReference type="Pfam" id="PF00535">
    <property type="entry name" value="Glycos_transf_2"/>
    <property type="match status" value="1"/>
</dbReference>
<dbReference type="PANTHER" id="PTHR43630">
    <property type="entry name" value="POLY-BETA-1,6-N-ACETYL-D-GLUCOSAMINE SYNTHASE"/>
    <property type="match status" value="1"/>
</dbReference>
<dbReference type="OrthoDB" id="9800276at2"/>
<dbReference type="GO" id="GO:0016757">
    <property type="term" value="F:glycosyltransferase activity"/>
    <property type="evidence" value="ECO:0007669"/>
    <property type="project" value="UniProtKB-KW"/>
</dbReference>
<sequence length="382" mass="43593">MILDLFVWFLAGFTILNLGYYLYFSKFSFITKSTCDRTSTTLSDIAPHASETIDAVSVIICAKNEEENLKRLLPLLLEQNHPNFEVVVVNDYSKDNTLEVIESFMEKDSRVKLVDIVPNESFWGNKKYALTLGIKKARNNKLLFTDADCTPASKSWISEMTQQLVDKKTIVLGYSGYEKIKGSFLNALIRFETAIAATQYLSYAVRGNAYMGVGRNLAYTADQFYASSGFMSHMKVLGGDDDLFVNEAANRENVAVSLNPDSFTYSVPKKSWNAWWKQKRRHINTAGHYKWKHKIALGLFFVSQIGFFASAVVAGIFSPFWMIVLGIIVLRYLVTWLVIGYAFKKLQESALVWFYPFYEVILLFSQGALYFNNLVAPPRYWE</sequence>
<feature type="transmembrane region" description="Helical" evidence="4">
    <location>
        <begin position="295"/>
        <end position="317"/>
    </location>
</feature>
<name>A0A1W6MKD9_9FLAO</name>
<comment type="similarity">
    <text evidence="1">Belongs to the glycosyltransferase 2 family.</text>
</comment>
<dbReference type="InterPro" id="IPR029044">
    <property type="entry name" value="Nucleotide-diphossugar_trans"/>
</dbReference>
<dbReference type="AlphaFoldDB" id="A0A1W6MKD9"/>
<evidence type="ECO:0000256" key="4">
    <source>
        <dbReference type="SAM" id="Phobius"/>
    </source>
</evidence>
<reference evidence="6 7" key="1">
    <citation type="submission" date="2016-11" db="EMBL/GenBank/DDBJ databases">
        <title>Trade-off between light-utilization and light-protection in marine flavobacteria.</title>
        <authorList>
            <person name="Kumagai Y."/>
        </authorList>
    </citation>
    <scope>NUCLEOTIDE SEQUENCE [LARGE SCALE GENOMIC DNA]</scope>
    <source>
        <strain evidence="6 7">JCM 13191</strain>
    </source>
</reference>
<evidence type="ECO:0000256" key="3">
    <source>
        <dbReference type="ARBA" id="ARBA00022679"/>
    </source>
</evidence>
<keyword evidence="4" id="KW-1133">Transmembrane helix</keyword>
<accession>A0A1W6MKD9</accession>
<evidence type="ECO:0000256" key="2">
    <source>
        <dbReference type="ARBA" id="ARBA00022676"/>
    </source>
</evidence>
<dbReference type="SUPFAM" id="SSF53448">
    <property type="entry name" value="Nucleotide-diphospho-sugar transferases"/>
    <property type="match status" value="1"/>
</dbReference>
<feature type="transmembrane region" description="Helical" evidence="4">
    <location>
        <begin position="323"/>
        <end position="343"/>
    </location>
</feature>
<keyword evidence="4" id="KW-0812">Transmembrane</keyword>
<dbReference type="RefSeq" id="WP_085766828.1">
    <property type="nucleotide sequence ID" value="NZ_CP019344.1"/>
</dbReference>
<evidence type="ECO:0000313" key="7">
    <source>
        <dbReference type="Proteomes" id="UP000193431"/>
    </source>
</evidence>
<feature type="transmembrane region" description="Helical" evidence="4">
    <location>
        <begin position="350"/>
        <end position="371"/>
    </location>
</feature>
<evidence type="ECO:0000259" key="5">
    <source>
        <dbReference type="Pfam" id="PF00535"/>
    </source>
</evidence>
<evidence type="ECO:0000256" key="1">
    <source>
        <dbReference type="ARBA" id="ARBA00006739"/>
    </source>
</evidence>